<dbReference type="PANTHER" id="PTHR12110">
    <property type="entry name" value="HYDROXYPYRUVATE ISOMERASE"/>
    <property type="match status" value="1"/>
</dbReference>
<organism evidence="2 3">
    <name type="scientific">Chryseolinea serpens</name>
    <dbReference type="NCBI Taxonomy" id="947013"/>
    <lineage>
        <taxon>Bacteria</taxon>
        <taxon>Pseudomonadati</taxon>
        <taxon>Bacteroidota</taxon>
        <taxon>Cytophagia</taxon>
        <taxon>Cytophagales</taxon>
        <taxon>Fulvivirgaceae</taxon>
        <taxon>Chryseolinea</taxon>
    </lineage>
</organism>
<dbReference type="Gene3D" id="3.20.20.150">
    <property type="entry name" value="Divalent-metal-dependent TIM barrel enzymes"/>
    <property type="match status" value="1"/>
</dbReference>
<gene>
    <name evidence="2" type="ORF">SAMN04488109_0216</name>
</gene>
<proteinExistence type="predicted"/>
<evidence type="ECO:0000313" key="3">
    <source>
        <dbReference type="Proteomes" id="UP000184212"/>
    </source>
</evidence>
<dbReference type="Pfam" id="PF01261">
    <property type="entry name" value="AP_endonuc_2"/>
    <property type="match status" value="1"/>
</dbReference>
<evidence type="ECO:0000313" key="2">
    <source>
        <dbReference type="EMBL" id="SHG42631.1"/>
    </source>
</evidence>
<dbReference type="InterPro" id="IPR036237">
    <property type="entry name" value="Xyl_isomerase-like_sf"/>
</dbReference>
<dbReference type="STRING" id="947013.SAMN04488109_0216"/>
<dbReference type="RefSeq" id="WP_073130096.1">
    <property type="nucleotide sequence ID" value="NZ_FQWQ01000001.1"/>
</dbReference>
<accession>A0A1M5JQ19</accession>
<dbReference type="AlphaFoldDB" id="A0A1M5JQ19"/>
<dbReference type="InterPro" id="IPR013022">
    <property type="entry name" value="Xyl_isomerase-like_TIM-brl"/>
</dbReference>
<dbReference type="PANTHER" id="PTHR12110:SF53">
    <property type="entry name" value="BLR5974 PROTEIN"/>
    <property type="match status" value="1"/>
</dbReference>
<name>A0A1M5JQ19_9BACT</name>
<evidence type="ECO:0000259" key="1">
    <source>
        <dbReference type="Pfam" id="PF01261"/>
    </source>
</evidence>
<keyword evidence="2" id="KW-0413">Isomerase</keyword>
<dbReference type="EMBL" id="FQWQ01000001">
    <property type="protein sequence ID" value="SHG42631.1"/>
    <property type="molecule type" value="Genomic_DNA"/>
</dbReference>
<sequence>MAPRFQLFLLTTIVFFQLVFTQAIGQQKRPSLIPSLNAYSFSDLLTARDKQQVYTLFNLLEWCASKKIKALDPTAYFFPTYPEVPSDEYLKKFKDHAAKLGVIISGTGIRNNFASPDPKVRAEGVQLAKNWIVAASKMGAPIVRVFAGEIPSGYENKWTEVAGWMIACFKECAAYGEQYGVKIGIQNHGDMLQTAEQCIYVMKGVNSQWAGLIVDTGSFKTADPYKDIAAVVPYAINWQVKESVFGLGNEVPTDYKRLVQIIKDGGYKGYLPVETLAVRGKAYDPFALVSEMIEALDKAISEVYR</sequence>
<dbReference type="SUPFAM" id="SSF51658">
    <property type="entry name" value="Xylose isomerase-like"/>
    <property type="match status" value="1"/>
</dbReference>
<dbReference type="InterPro" id="IPR050312">
    <property type="entry name" value="IolE/XylAMocC-like"/>
</dbReference>
<dbReference type="GO" id="GO:0016853">
    <property type="term" value="F:isomerase activity"/>
    <property type="evidence" value="ECO:0007669"/>
    <property type="project" value="UniProtKB-KW"/>
</dbReference>
<protein>
    <submittedName>
        <fullName evidence="2">Sugar phosphate isomerase/epimerase</fullName>
    </submittedName>
</protein>
<keyword evidence="3" id="KW-1185">Reference proteome</keyword>
<feature type="domain" description="Xylose isomerase-like TIM barrel" evidence="1">
    <location>
        <begin position="84"/>
        <end position="296"/>
    </location>
</feature>
<dbReference type="OrthoDB" id="127797at2"/>
<dbReference type="Proteomes" id="UP000184212">
    <property type="component" value="Unassembled WGS sequence"/>
</dbReference>
<reference evidence="2 3" key="1">
    <citation type="submission" date="2016-11" db="EMBL/GenBank/DDBJ databases">
        <authorList>
            <person name="Jaros S."/>
            <person name="Januszkiewicz K."/>
            <person name="Wedrychowicz H."/>
        </authorList>
    </citation>
    <scope>NUCLEOTIDE SEQUENCE [LARGE SCALE GENOMIC DNA]</scope>
    <source>
        <strain evidence="2 3">DSM 24574</strain>
    </source>
</reference>